<evidence type="ECO:0008006" key="4">
    <source>
        <dbReference type="Google" id="ProtNLM"/>
    </source>
</evidence>
<sequence length="97" mass="10596">MCLLRRAQTLTMAFPGTAKAEACVLPGTSSDDQTLSDWPVPTQRSQKTQFRTGKPKGTLTYLRCRYLNRNTTARIAGKAGSPKPTRSRHSLNSGALT</sequence>
<accession>A0ABR3CZ17</accession>
<protein>
    <recommendedName>
        <fullName evidence="4">Secreted protein</fullName>
    </recommendedName>
</protein>
<feature type="region of interest" description="Disordered" evidence="1">
    <location>
        <begin position="29"/>
        <end position="54"/>
    </location>
</feature>
<feature type="region of interest" description="Disordered" evidence="1">
    <location>
        <begin position="74"/>
        <end position="97"/>
    </location>
</feature>
<comment type="caution">
    <text evidence="2">The sequence shown here is derived from an EMBL/GenBank/DDBJ whole genome shotgun (WGS) entry which is preliminary data.</text>
</comment>
<organism evidence="2 3">
    <name type="scientific">Neurospora intermedia</name>
    <dbReference type="NCBI Taxonomy" id="5142"/>
    <lineage>
        <taxon>Eukaryota</taxon>
        <taxon>Fungi</taxon>
        <taxon>Dikarya</taxon>
        <taxon>Ascomycota</taxon>
        <taxon>Pezizomycotina</taxon>
        <taxon>Sordariomycetes</taxon>
        <taxon>Sordariomycetidae</taxon>
        <taxon>Sordariales</taxon>
        <taxon>Sordariaceae</taxon>
        <taxon>Neurospora</taxon>
    </lineage>
</organism>
<evidence type="ECO:0000256" key="1">
    <source>
        <dbReference type="SAM" id="MobiDB-lite"/>
    </source>
</evidence>
<feature type="compositionally biased region" description="Polar residues" evidence="1">
    <location>
        <begin position="29"/>
        <end position="51"/>
    </location>
</feature>
<proteinExistence type="predicted"/>
<dbReference type="Proteomes" id="UP001451303">
    <property type="component" value="Unassembled WGS sequence"/>
</dbReference>
<dbReference type="EMBL" id="JAVLET010000015">
    <property type="protein sequence ID" value="KAL0465680.1"/>
    <property type="molecule type" value="Genomic_DNA"/>
</dbReference>
<gene>
    <name evidence="2" type="ORF">QR685DRAFT_122790</name>
</gene>
<name>A0ABR3CZ17_NEUIN</name>
<keyword evidence="3" id="KW-1185">Reference proteome</keyword>
<evidence type="ECO:0000313" key="3">
    <source>
        <dbReference type="Proteomes" id="UP001451303"/>
    </source>
</evidence>
<evidence type="ECO:0000313" key="2">
    <source>
        <dbReference type="EMBL" id="KAL0465680.1"/>
    </source>
</evidence>
<reference evidence="2 3" key="1">
    <citation type="submission" date="2023-09" db="EMBL/GenBank/DDBJ databases">
        <title>Multi-omics analysis of a traditional fermented food reveals byproduct-associated fungal strains for waste-to-food upcycling.</title>
        <authorList>
            <consortium name="Lawrence Berkeley National Laboratory"/>
            <person name="Rekdal V.M."/>
            <person name="Villalobos-Escobedo J.M."/>
            <person name="Rodriguez-Valeron N."/>
            <person name="Garcia M.O."/>
            <person name="Vasquez D.P."/>
            <person name="Damayanti I."/>
            <person name="Sorensen P.M."/>
            <person name="Baidoo E.E."/>
            <person name="De Carvalho A.C."/>
            <person name="Riley R."/>
            <person name="Lipzen A."/>
            <person name="He G."/>
            <person name="Yan M."/>
            <person name="Haridas S."/>
            <person name="Daum C."/>
            <person name="Yoshinaga Y."/>
            <person name="Ng V."/>
            <person name="Grigoriev I.V."/>
            <person name="Munk R."/>
            <person name="Nuraida L."/>
            <person name="Wijaya C.H."/>
            <person name="Morales P.-C."/>
            <person name="Keasling J.D."/>
        </authorList>
    </citation>
    <scope>NUCLEOTIDE SEQUENCE [LARGE SCALE GENOMIC DNA]</scope>
    <source>
        <strain evidence="2 3">FGSC 2613</strain>
    </source>
</reference>